<dbReference type="AlphaFoldDB" id="A0A9K3GYN0"/>
<feature type="region of interest" description="Disordered" evidence="1">
    <location>
        <begin position="202"/>
        <end position="222"/>
    </location>
</feature>
<protein>
    <submittedName>
        <fullName evidence="2">Uncharacterized protein</fullName>
    </submittedName>
</protein>
<dbReference type="Gramene" id="mRNA:HanXRQr2_Chr16g0728891">
    <property type="protein sequence ID" value="mRNA:HanXRQr2_Chr16g0728891"/>
    <property type="gene ID" value="HanXRQr2_Chr16g0728891"/>
</dbReference>
<gene>
    <name evidence="2" type="ORF">HanXRQr2_Chr16g0728891</name>
</gene>
<organism evidence="2 3">
    <name type="scientific">Helianthus annuus</name>
    <name type="common">Common sunflower</name>
    <dbReference type="NCBI Taxonomy" id="4232"/>
    <lineage>
        <taxon>Eukaryota</taxon>
        <taxon>Viridiplantae</taxon>
        <taxon>Streptophyta</taxon>
        <taxon>Embryophyta</taxon>
        <taxon>Tracheophyta</taxon>
        <taxon>Spermatophyta</taxon>
        <taxon>Magnoliopsida</taxon>
        <taxon>eudicotyledons</taxon>
        <taxon>Gunneridae</taxon>
        <taxon>Pentapetalae</taxon>
        <taxon>asterids</taxon>
        <taxon>campanulids</taxon>
        <taxon>Asterales</taxon>
        <taxon>Asteraceae</taxon>
        <taxon>Asteroideae</taxon>
        <taxon>Heliantheae alliance</taxon>
        <taxon>Heliantheae</taxon>
        <taxon>Helianthus</taxon>
    </lineage>
</organism>
<reference evidence="2" key="1">
    <citation type="journal article" date="2017" name="Nature">
        <title>The sunflower genome provides insights into oil metabolism, flowering and Asterid evolution.</title>
        <authorList>
            <person name="Badouin H."/>
            <person name="Gouzy J."/>
            <person name="Grassa C.J."/>
            <person name="Murat F."/>
            <person name="Staton S.E."/>
            <person name="Cottret L."/>
            <person name="Lelandais-Briere C."/>
            <person name="Owens G.L."/>
            <person name="Carrere S."/>
            <person name="Mayjonade B."/>
            <person name="Legrand L."/>
            <person name="Gill N."/>
            <person name="Kane N.C."/>
            <person name="Bowers J.E."/>
            <person name="Hubner S."/>
            <person name="Bellec A."/>
            <person name="Berard A."/>
            <person name="Berges H."/>
            <person name="Blanchet N."/>
            <person name="Boniface M.C."/>
            <person name="Brunel D."/>
            <person name="Catrice O."/>
            <person name="Chaidir N."/>
            <person name="Claudel C."/>
            <person name="Donnadieu C."/>
            <person name="Faraut T."/>
            <person name="Fievet G."/>
            <person name="Helmstetter N."/>
            <person name="King M."/>
            <person name="Knapp S.J."/>
            <person name="Lai Z."/>
            <person name="Le Paslier M.C."/>
            <person name="Lippi Y."/>
            <person name="Lorenzon L."/>
            <person name="Mandel J.R."/>
            <person name="Marage G."/>
            <person name="Marchand G."/>
            <person name="Marquand E."/>
            <person name="Bret-Mestries E."/>
            <person name="Morien E."/>
            <person name="Nambeesan S."/>
            <person name="Nguyen T."/>
            <person name="Pegot-Espagnet P."/>
            <person name="Pouilly N."/>
            <person name="Raftis F."/>
            <person name="Sallet E."/>
            <person name="Schiex T."/>
            <person name="Thomas J."/>
            <person name="Vandecasteele C."/>
            <person name="Vares D."/>
            <person name="Vear F."/>
            <person name="Vautrin S."/>
            <person name="Crespi M."/>
            <person name="Mangin B."/>
            <person name="Burke J.M."/>
            <person name="Salse J."/>
            <person name="Munos S."/>
            <person name="Vincourt P."/>
            <person name="Rieseberg L.H."/>
            <person name="Langlade N.B."/>
        </authorList>
    </citation>
    <scope>NUCLEOTIDE SEQUENCE</scope>
    <source>
        <tissue evidence="2">Leaves</tissue>
    </source>
</reference>
<sequence length="245" mass="28406">MWVLEIFPQFKRSREWFEGETIPRFLGWKEGKKFMRVTVDGMLQLAVKKREFKPPLFILPTENELRSMWYLSSSDYLDAERRMYANAMPGKNPVPMAAEIPIQMPTNFPGPIPHKMQFSPVVDPQQLRSVMNTLFGDDGANQGFNPSSDRQEIPQQNFVPDPSTFGANYENDMISKFKSLLDENNRKIRVIMSEVMEAYRSTPKEQPVRTPVNVPTPKEQSHTQSDNVTFFVKYFFIIIISTNNP</sequence>
<dbReference type="Proteomes" id="UP000215914">
    <property type="component" value="Unassembled WGS sequence"/>
</dbReference>
<accession>A0A9K3GYN0</accession>
<evidence type="ECO:0000313" key="2">
    <source>
        <dbReference type="EMBL" id="KAF5758409.1"/>
    </source>
</evidence>
<keyword evidence="3" id="KW-1185">Reference proteome</keyword>
<reference evidence="2" key="2">
    <citation type="submission" date="2020-06" db="EMBL/GenBank/DDBJ databases">
        <title>Helianthus annuus Genome sequencing and assembly Release 2.</title>
        <authorList>
            <person name="Gouzy J."/>
            <person name="Langlade N."/>
            <person name="Munos S."/>
        </authorList>
    </citation>
    <scope>NUCLEOTIDE SEQUENCE</scope>
    <source>
        <tissue evidence="2">Leaves</tissue>
    </source>
</reference>
<evidence type="ECO:0000313" key="3">
    <source>
        <dbReference type="Proteomes" id="UP000215914"/>
    </source>
</evidence>
<proteinExistence type="predicted"/>
<dbReference type="EMBL" id="MNCJ02000331">
    <property type="protein sequence ID" value="KAF5758409.1"/>
    <property type="molecule type" value="Genomic_DNA"/>
</dbReference>
<name>A0A9K3GYN0_HELAN</name>
<evidence type="ECO:0000256" key="1">
    <source>
        <dbReference type="SAM" id="MobiDB-lite"/>
    </source>
</evidence>
<comment type="caution">
    <text evidence="2">The sequence shown here is derived from an EMBL/GenBank/DDBJ whole genome shotgun (WGS) entry which is preliminary data.</text>
</comment>